<dbReference type="InterPro" id="IPR002528">
    <property type="entry name" value="MATE_fam"/>
</dbReference>
<dbReference type="InterPro" id="IPR048279">
    <property type="entry name" value="MdtK-like"/>
</dbReference>
<dbReference type="RefSeq" id="WP_074596782.1">
    <property type="nucleotide sequence ID" value="NZ_FNUH01000009.1"/>
</dbReference>
<evidence type="ECO:0000256" key="2">
    <source>
        <dbReference type="ARBA" id="ARBA00008417"/>
    </source>
</evidence>
<dbReference type="GO" id="GO:0042910">
    <property type="term" value="F:xenobiotic transmembrane transporter activity"/>
    <property type="evidence" value="ECO:0007669"/>
    <property type="project" value="InterPro"/>
</dbReference>
<keyword evidence="8 10" id="KW-0472">Membrane</keyword>
<evidence type="ECO:0000313" key="12">
    <source>
        <dbReference type="Proteomes" id="UP000182764"/>
    </source>
</evidence>
<evidence type="ECO:0000256" key="5">
    <source>
        <dbReference type="ARBA" id="ARBA00022475"/>
    </source>
</evidence>
<keyword evidence="7 10" id="KW-1133">Transmembrane helix</keyword>
<dbReference type="InterPro" id="IPR051327">
    <property type="entry name" value="MATE_MepA_subfamily"/>
</dbReference>
<dbReference type="GO" id="GO:0005886">
    <property type="term" value="C:plasma membrane"/>
    <property type="evidence" value="ECO:0007669"/>
    <property type="project" value="UniProtKB-SubCell"/>
</dbReference>
<sequence length="461" mass="49892">MSDMTTIEENPLGTKPLGGLLASLAIPAIIANVVNALYNIVDQIFIGQGVGKLGNAATSIAFPLTTICMAIGLMVGLGSASGFNLELGAKNEEKAKRIAGTAAGSLVIAGIIICILVRTFLEPMLVVFGATDNILPYAKEYAGITSFGIPFLLFSTGINPLVRGDRSPKYSMAAIIIGAVLNTILDPIFIFVYGWGIAGAAWATVISQIVSAGILLAYFPRFKSVHFQMSDFIPRWSELMLICRLGFNSFIYQFSNLLVQVTLNNVLRTYGARSIYGADTPIAAAGIVMKINVIFVALVIGLINGAQPICSYNYGAKKYGRVRKTVRLFLTAAVIISVIVWIAFEAFPRPIISLFGSAEADEMYFDYAVRFMRAFLFCVFLNGVQICSTTFFPSIGKAAKGAALSFSKQIVFLIPLLLILPRFFGLDGAMYAQPVTDLLSFLLAVIFLRDELHKMPKEDLA</sequence>
<dbReference type="NCBIfam" id="TIGR00797">
    <property type="entry name" value="matE"/>
    <property type="match status" value="1"/>
</dbReference>
<keyword evidence="6 10" id="KW-0812">Transmembrane</keyword>
<dbReference type="InterPro" id="IPR045070">
    <property type="entry name" value="MATE_MepA-like"/>
</dbReference>
<feature type="transmembrane region" description="Helical" evidence="10">
    <location>
        <begin position="404"/>
        <end position="424"/>
    </location>
</feature>
<feature type="transmembrane region" description="Helical" evidence="10">
    <location>
        <begin position="371"/>
        <end position="392"/>
    </location>
</feature>
<keyword evidence="5" id="KW-1003">Cell membrane</keyword>
<dbReference type="PANTHER" id="PTHR43823">
    <property type="entry name" value="SPORULATION PROTEIN YKVU"/>
    <property type="match status" value="1"/>
</dbReference>
<feature type="transmembrane region" description="Helical" evidence="10">
    <location>
        <begin position="20"/>
        <end position="41"/>
    </location>
</feature>
<dbReference type="Pfam" id="PF01554">
    <property type="entry name" value="MatE"/>
    <property type="match status" value="2"/>
</dbReference>
<evidence type="ECO:0000313" key="11">
    <source>
        <dbReference type="EMBL" id="SEM26045.1"/>
    </source>
</evidence>
<feature type="transmembrane region" description="Helical" evidence="10">
    <location>
        <begin position="430"/>
        <end position="448"/>
    </location>
</feature>
<dbReference type="PIRSF" id="PIRSF006603">
    <property type="entry name" value="DinF"/>
    <property type="match status" value="1"/>
</dbReference>
<protein>
    <recommendedName>
        <fullName evidence="3">Multidrug export protein MepA</fullName>
    </recommendedName>
</protein>
<evidence type="ECO:0000256" key="8">
    <source>
        <dbReference type="ARBA" id="ARBA00023136"/>
    </source>
</evidence>
<dbReference type="PANTHER" id="PTHR43823:SF3">
    <property type="entry name" value="MULTIDRUG EXPORT PROTEIN MEPA"/>
    <property type="match status" value="1"/>
</dbReference>
<evidence type="ECO:0000256" key="4">
    <source>
        <dbReference type="ARBA" id="ARBA00022448"/>
    </source>
</evidence>
<evidence type="ECO:0000256" key="9">
    <source>
        <dbReference type="ARBA" id="ARBA00023251"/>
    </source>
</evidence>
<keyword evidence="9" id="KW-0046">Antibiotic resistance</keyword>
<dbReference type="CDD" id="cd13143">
    <property type="entry name" value="MATE_MepA_like"/>
    <property type="match status" value="1"/>
</dbReference>
<gene>
    <name evidence="11" type="ORF">SAMN04487839_10926</name>
</gene>
<feature type="transmembrane region" description="Helical" evidence="10">
    <location>
        <begin position="241"/>
        <end position="262"/>
    </location>
</feature>
<evidence type="ECO:0000256" key="6">
    <source>
        <dbReference type="ARBA" id="ARBA00022692"/>
    </source>
</evidence>
<evidence type="ECO:0000256" key="1">
    <source>
        <dbReference type="ARBA" id="ARBA00004651"/>
    </source>
</evidence>
<feature type="transmembrane region" description="Helical" evidence="10">
    <location>
        <begin position="141"/>
        <end position="162"/>
    </location>
</feature>
<feature type="transmembrane region" description="Helical" evidence="10">
    <location>
        <begin position="98"/>
        <end position="121"/>
    </location>
</feature>
<reference evidence="11 12" key="1">
    <citation type="submission" date="2016-10" db="EMBL/GenBank/DDBJ databases">
        <authorList>
            <person name="de Groot N.N."/>
        </authorList>
    </citation>
    <scope>NUCLEOTIDE SEQUENCE [LARGE SCALE GENOMIC DNA]</scope>
    <source>
        <strain evidence="11 12">VTM1R29</strain>
    </source>
</reference>
<feature type="transmembrane region" description="Helical" evidence="10">
    <location>
        <begin position="325"/>
        <end position="344"/>
    </location>
</feature>
<feature type="transmembrane region" description="Helical" evidence="10">
    <location>
        <begin position="174"/>
        <end position="195"/>
    </location>
</feature>
<dbReference type="GO" id="GO:0015297">
    <property type="term" value="F:antiporter activity"/>
    <property type="evidence" value="ECO:0007669"/>
    <property type="project" value="InterPro"/>
</dbReference>
<name>A0A1H7WXN0_9STRE</name>
<dbReference type="Proteomes" id="UP000182764">
    <property type="component" value="Unassembled WGS sequence"/>
</dbReference>
<organism evidence="11 12">
    <name type="scientific">Streptococcus gallolyticus</name>
    <dbReference type="NCBI Taxonomy" id="315405"/>
    <lineage>
        <taxon>Bacteria</taxon>
        <taxon>Bacillati</taxon>
        <taxon>Bacillota</taxon>
        <taxon>Bacilli</taxon>
        <taxon>Lactobacillales</taxon>
        <taxon>Streptococcaceae</taxon>
        <taxon>Streptococcus</taxon>
    </lineage>
</organism>
<accession>A0A1H7WXN0</accession>
<comment type="similarity">
    <text evidence="2">Belongs to the multi antimicrobial extrusion (MATE) (TC 2.A.66.1) family. MepA subfamily.</text>
</comment>
<feature type="transmembrane region" description="Helical" evidence="10">
    <location>
        <begin position="201"/>
        <end position="220"/>
    </location>
</feature>
<dbReference type="AlphaFoldDB" id="A0A1H7WXN0"/>
<comment type="subcellular location">
    <subcellularLocation>
        <location evidence="1">Cell membrane</location>
        <topology evidence="1">Multi-pass membrane protein</topology>
    </subcellularLocation>
</comment>
<feature type="transmembrane region" description="Helical" evidence="10">
    <location>
        <begin position="53"/>
        <end position="77"/>
    </location>
</feature>
<dbReference type="EMBL" id="FOBM01000009">
    <property type="protein sequence ID" value="SEM26045.1"/>
    <property type="molecule type" value="Genomic_DNA"/>
</dbReference>
<feature type="transmembrane region" description="Helical" evidence="10">
    <location>
        <begin position="282"/>
        <end position="304"/>
    </location>
</feature>
<keyword evidence="4" id="KW-0813">Transport</keyword>
<evidence type="ECO:0000256" key="10">
    <source>
        <dbReference type="SAM" id="Phobius"/>
    </source>
</evidence>
<proteinExistence type="inferred from homology"/>
<evidence type="ECO:0000256" key="7">
    <source>
        <dbReference type="ARBA" id="ARBA00022989"/>
    </source>
</evidence>
<evidence type="ECO:0000256" key="3">
    <source>
        <dbReference type="ARBA" id="ARBA00022106"/>
    </source>
</evidence>
<dbReference type="GO" id="GO:0046677">
    <property type="term" value="P:response to antibiotic"/>
    <property type="evidence" value="ECO:0007669"/>
    <property type="project" value="UniProtKB-KW"/>
</dbReference>